<evidence type="ECO:0000256" key="6">
    <source>
        <dbReference type="ARBA" id="ARBA00022840"/>
    </source>
</evidence>
<feature type="domain" description="Kinesin motor" evidence="13">
    <location>
        <begin position="47"/>
        <end position="470"/>
    </location>
</feature>
<dbReference type="SUPFAM" id="SSF52540">
    <property type="entry name" value="P-loop containing nucleoside triphosphate hydrolases"/>
    <property type="match status" value="1"/>
</dbReference>
<feature type="coiled-coil region" evidence="11">
    <location>
        <begin position="832"/>
        <end position="884"/>
    </location>
</feature>
<dbReference type="PROSITE" id="PS00411">
    <property type="entry name" value="KINESIN_MOTOR_1"/>
    <property type="match status" value="1"/>
</dbReference>
<feature type="region of interest" description="Disordered" evidence="12">
    <location>
        <begin position="794"/>
        <end position="826"/>
    </location>
</feature>
<reference evidence="14" key="3">
    <citation type="submission" date="2025-09" db="UniProtKB">
        <authorList>
            <consortium name="Ensembl"/>
        </authorList>
    </citation>
    <scope>IDENTIFICATION</scope>
</reference>
<proteinExistence type="inferred from homology"/>
<dbReference type="Proteomes" id="UP000694397">
    <property type="component" value="Chromosome 24"/>
</dbReference>
<dbReference type="InterPro" id="IPR027417">
    <property type="entry name" value="P-loop_NTPase"/>
</dbReference>
<reference evidence="14 15" key="1">
    <citation type="submission" date="2019-04" db="EMBL/GenBank/DDBJ databases">
        <authorList>
            <consortium name="Wellcome Sanger Institute Data Sharing"/>
        </authorList>
    </citation>
    <scope>NUCLEOTIDE SEQUENCE [LARGE SCALE GENOMIC DNA]</scope>
</reference>
<feature type="compositionally biased region" description="Basic and acidic residues" evidence="12">
    <location>
        <begin position="1606"/>
        <end position="1620"/>
    </location>
</feature>
<evidence type="ECO:0000256" key="3">
    <source>
        <dbReference type="ARBA" id="ARBA00022553"/>
    </source>
</evidence>
<dbReference type="GeneTree" id="ENSGT00940000155989"/>
<feature type="binding site" evidence="10">
    <location>
        <begin position="143"/>
        <end position="150"/>
    </location>
    <ligand>
        <name>ATP</name>
        <dbReference type="ChEBI" id="CHEBI:30616"/>
    </ligand>
</feature>
<dbReference type="GO" id="GO:0051231">
    <property type="term" value="P:spindle elongation"/>
    <property type="evidence" value="ECO:0007669"/>
    <property type="project" value="TreeGrafter"/>
</dbReference>
<dbReference type="PRINTS" id="PR00380">
    <property type="entry name" value="KINESINHEAVY"/>
</dbReference>
<organism evidence="14 15">
    <name type="scientific">Scleropages formosus</name>
    <name type="common">Asian bonytongue</name>
    <name type="synonym">Osteoglossum formosum</name>
    <dbReference type="NCBI Taxonomy" id="113540"/>
    <lineage>
        <taxon>Eukaryota</taxon>
        <taxon>Metazoa</taxon>
        <taxon>Chordata</taxon>
        <taxon>Craniata</taxon>
        <taxon>Vertebrata</taxon>
        <taxon>Euteleostomi</taxon>
        <taxon>Actinopterygii</taxon>
        <taxon>Neopterygii</taxon>
        <taxon>Teleostei</taxon>
        <taxon>Osteoglossocephala</taxon>
        <taxon>Osteoglossomorpha</taxon>
        <taxon>Osteoglossiformes</taxon>
        <taxon>Osteoglossidae</taxon>
        <taxon>Scleropages</taxon>
    </lineage>
</organism>
<evidence type="ECO:0000256" key="2">
    <source>
        <dbReference type="ARBA" id="ARBA00022490"/>
    </source>
</evidence>
<dbReference type="Gene3D" id="6.10.140.920">
    <property type="match status" value="1"/>
</dbReference>
<keyword evidence="3" id="KW-0597">Phosphoprotein</keyword>
<feature type="region of interest" description="Disordered" evidence="12">
    <location>
        <begin position="519"/>
        <end position="538"/>
    </location>
</feature>
<keyword evidence="4" id="KW-0493">Microtubule</keyword>
<dbReference type="InterPro" id="IPR019821">
    <property type="entry name" value="Kinesin_motor_CS"/>
</dbReference>
<evidence type="ECO:0000256" key="1">
    <source>
        <dbReference type="ARBA" id="ARBA00004186"/>
    </source>
</evidence>
<sequence length="1756" mass="200988">MMESCFNFRLNSMESVVVEDLKKDLSADFSAVASTVSQDSSLLEKEHLQVYLRIRPFTSAEVEHGESQECIVIEPPDTVLVNAPRTSLSARLSDKSVPQAGQQFQFSQVYGPQTTQEEIFDGTVKCLVKDVLEGGNSVVFTYGITNAGKTFTFLGPDGNGGILPRSLNVIFKSIEDHVYTQMNIKPHRCRDFIKLTKDQQDEEVANKRNIMRLFKESDSQSMTSQLSSCKSTLLEGSTLVNVKRLEEEGFKLDVDCHTKFCVWVSFCEIYNENIHDLLEPLSNGAQKRTTLRLSQDVKGTSFVKDLKWVQVNDAEEAYKVLKLGKRNQSFSSTKLNSLSSRSHCIFSIRIIRIEGEGIPRVNTISELTLCDLAGSERCAKTLNKGDRLKEAGNINTSLLILGKCMSALKHNQRSKLQQHVPFRESKLTHYLQGFFCGRGKACMIVNVNQCASMFDETLNVLKFSALAQKVMVPNSKPLPFIPRKTVRDVSFIINNANQKSLWAKRKSSLMAWEMSLEDVQEDEGDEDIEGEDDSSVEESIMEETIQELDEESFEIDRESYNKLILFTEELKEKLLKEESEKLAMEAHIREEVTKEFMELFSKMESDYSERLLREKEIIEERAEKRMEIWKNLVNGNVDSKEGMDFLDGMIGSVQDDLIKIKEDAEAAQTCLSHLPDPHETITRLEKELSDLSEELCKNQELLALKNNEIEMKCHETQQANASLEEMKRNLESKTQKFQELMEMCQEKDDMISKLQLAMDMQVESATSDRHLVESIKEEILQLKQNCRCLKQDRESTHSEARKRMAGTEDVDGQPPSKKENLKEPPLMTDAERSVLQAECTQKEAELAQVQEQYKILEHQLESLKADFEQDLMLKDKEIVDLKQEQISLEVKVSKLVDDLKEQACAHDAVVSSLDTKCKENSRLVNEKEIILKEKNKWQQDAESMAKKLGGLESELREQIKEREKVSEDLEAAKALLMENNENSREKAKIIESLKRENDNLKKELEESQVLSEQGSCSHFHSTMDALRQECEKMVKECVQKSQRIQDLEQEVGRLQGLVTEEKELSGTLRRELADLKDKTQADLGHLEAERNAAAQLKRSYTHLETEVARLKNRVTDLEQQLEVLQIGASKAAKLEVQLAEKDTQLANLQKSLSEAHQKLEHMESASIQEAKRKEAERRRELLKAAEEAIAEKDAELERKAKELQRLKEEVMNGSDKIKSLSLDLQRKEDDAADLKEKLLDSKKQIQQVQKEIESMREDEKTLQRKLNDLEKMKSQLLIKVSAKEQIIQEMRSKQDSCASLDENLERYQKACSDLQVKERMIENMRLVLMEQEETQEKQDQVLEAKIKEIKSLNDELQKLKGKIPEQNMGECKVPSDLEECCSSQCERRLQEMNEIVERMKKNLSLQIGEKDEDLKKWRKERDVLVAALDIKIKNLLSSNAEKDKKIEELSRSCNSLPQEAVKVEEWQHILSEKESEIENLKQQLLSFARKCKSSNGFENRNSLQKQTDEIEWSKTKREVSFKEPLDDRNKMKSAGGSRKTSEEKEPSVLDSSEVSTEDGQATSRFPKPELEIQFTPLQPNKVNIKRQGGDSPVTVKITRAAKKRKSSEMDKDPVESENKKNSKRTANSRMTEDCEKSMPRYSRTAGRLRQEESQSSVKAKKDGTLQKIGDFLQSSPTILGCKAKKIMELVNSKSPEAEGNTADALKSRKSKRKLYKTEISSPLDIPSHPIISLDHEDRESDHLIIKRRLRTRTAKK</sequence>
<keyword evidence="6 10" id="KW-0067">ATP-binding</keyword>
<dbReference type="GO" id="GO:0005876">
    <property type="term" value="C:spindle microtubule"/>
    <property type="evidence" value="ECO:0007669"/>
    <property type="project" value="TreeGrafter"/>
</dbReference>
<dbReference type="PROSITE" id="PS50067">
    <property type="entry name" value="KINESIN_MOTOR_2"/>
    <property type="match status" value="1"/>
</dbReference>
<dbReference type="GO" id="GO:0090307">
    <property type="term" value="P:mitotic spindle assembly"/>
    <property type="evidence" value="ECO:0007669"/>
    <property type="project" value="TreeGrafter"/>
</dbReference>
<gene>
    <name evidence="14" type="primary">kif20b</name>
</gene>
<keyword evidence="7 11" id="KW-0175">Coiled coil</keyword>
<dbReference type="PANTHER" id="PTHR47970:SF29">
    <property type="entry name" value="KINESIN FAMILY MEMBER 20B"/>
    <property type="match status" value="1"/>
</dbReference>
<dbReference type="GO" id="GO:0008017">
    <property type="term" value="F:microtubule binding"/>
    <property type="evidence" value="ECO:0007669"/>
    <property type="project" value="InterPro"/>
</dbReference>
<evidence type="ECO:0000313" key="15">
    <source>
        <dbReference type="Proteomes" id="UP000694397"/>
    </source>
</evidence>
<dbReference type="GO" id="GO:0005524">
    <property type="term" value="F:ATP binding"/>
    <property type="evidence" value="ECO:0007669"/>
    <property type="project" value="UniProtKB-UniRule"/>
</dbReference>
<reference evidence="14" key="2">
    <citation type="submission" date="2025-08" db="UniProtKB">
        <authorList>
            <consortium name="Ensembl"/>
        </authorList>
    </citation>
    <scope>IDENTIFICATION</scope>
</reference>
<evidence type="ECO:0000259" key="13">
    <source>
        <dbReference type="PROSITE" id="PS50067"/>
    </source>
</evidence>
<dbReference type="GO" id="GO:0072686">
    <property type="term" value="C:mitotic spindle"/>
    <property type="evidence" value="ECO:0007669"/>
    <property type="project" value="TreeGrafter"/>
</dbReference>
<evidence type="ECO:0000313" key="14">
    <source>
        <dbReference type="Ensembl" id="ENSSFOP00015078158.1"/>
    </source>
</evidence>
<dbReference type="CDD" id="cd21786">
    <property type="entry name" value="RBD_KIF20B"/>
    <property type="match status" value="1"/>
</dbReference>
<evidence type="ECO:0000256" key="9">
    <source>
        <dbReference type="ARBA" id="ARBA00023212"/>
    </source>
</evidence>
<evidence type="ECO:0000256" key="11">
    <source>
        <dbReference type="SAM" id="Coils"/>
    </source>
</evidence>
<comment type="subcellular location">
    <subcellularLocation>
        <location evidence="1">Cytoplasm</location>
        <location evidence="1">Cytoskeleton</location>
        <location evidence="1">Spindle</location>
    </subcellularLocation>
</comment>
<dbReference type="PANTHER" id="PTHR47970">
    <property type="entry name" value="KINESIN-LIKE PROTEIN KIF11"/>
    <property type="match status" value="1"/>
</dbReference>
<evidence type="ECO:0000256" key="7">
    <source>
        <dbReference type="ARBA" id="ARBA00023054"/>
    </source>
</evidence>
<evidence type="ECO:0000256" key="10">
    <source>
        <dbReference type="PROSITE-ProRule" id="PRU00283"/>
    </source>
</evidence>
<dbReference type="GO" id="GO:0008574">
    <property type="term" value="F:plus-end-directed microtubule motor activity"/>
    <property type="evidence" value="ECO:0007669"/>
    <property type="project" value="TreeGrafter"/>
</dbReference>
<dbReference type="InterPro" id="IPR047149">
    <property type="entry name" value="KIF11-like"/>
</dbReference>
<keyword evidence="8 10" id="KW-0505">Motor protein</keyword>
<dbReference type="Pfam" id="PF00225">
    <property type="entry name" value="Kinesin"/>
    <property type="match status" value="1"/>
</dbReference>
<keyword evidence="5 10" id="KW-0547">Nucleotide-binding</keyword>
<dbReference type="Gene3D" id="3.40.850.10">
    <property type="entry name" value="Kinesin motor domain"/>
    <property type="match status" value="1"/>
</dbReference>
<dbReference type="InterPro" id="IPR001752">
    <property type="entry name" value="Kinesin_motor_dom"/>
</dbReference>
<feature type="compositionally biased region" description="Polar residues" evidence="12">
    <location>
        <begin position="1549"/>
        <end position="1563"/>
    </location>
</feature>
<feature type="coiled-coil region" evidence="11">
    <location>
        <begin position="706"/>
        <end position="747"/>
    </location>
</feature>
<feature type="compositionally biased region" description="Basic and acidic residues" evidence="12">
    <location>
        <begin position="794"/>
        <end position="806"/>
    </location>
</feature>
<dbReference type="InterPro" id="IPR036961">
    <property type="entry name" value="Kinesin_motor_dom_sf"/>
</dbReference>
<evidence type="ECO:0000256" key="5">
    <source>
        <dbReference type="ARBA" id="ARBA00022741"/>
    </source>
</evidence>
<keyword evidence="9" id="KW-0206">Cytoskeleton</keyword>
<dbReference type="GO" id="GO:0007018">
    <property type="term" value="P:microtubule-based movement"/>
    <property type="evidence" value="ECO:0007669"/>
    <property type="project" value="InterPro"/>
</dbReference>
<keyword evidence="2" id="KW-0963">Cytoplasm</keyword>
<keyword evidence="15" id="KW-1185">Reference proteome</keyword>
<feature type="region of interest" description="Disordered" evidence="12">
    <location>
        <begin position="1694"/>
        <end position="1713"/>
    </location>
</feature>
<protein>
    <submittedName>
        <fullName evidence="14">Kinesin family member 20Bb</fullName>
    </submittedName>
</protein>
<accession>A0A8C9WU28</accession>
<feature type="region of interest" description="Disordered" evidence="12">
    <location>
        <begin position="1515"/>
        <end position="1661"/>
    </location>
</feature>
<dbReference type="SMART" id="SM00129">
    <property type="entry name" value="KISc"/>
    <property type="match status" value="1"/>
</dbReference>
<dbReference type="GO" id="GO:0005634">
    <property type="term" value="C:nucleus"/>
    <property type="evidence" value="ECO:0007669"/>
    <property type="project" value="TreeGrafter"/>
</dbReference>
<feature type="compositionally biased region" description="Basic and acidic residues" evidence="12">
    <location>
        <begin position="1515"/>
        <end position="1530"/>
    </location>
</feature>
<evidence type="ECO:0000256" key="4">
    <source>
        <dbReference type="ARBA" id="ARBA00022701"/>
    </source>
</evidence>
<dbReference type="Ensembl" id="ENSSFOT00015068307.1">
    <property type="protein sequence ID" value="ENSSFOP00015078158.1"/>
    <property type="gene ID" value="ENSSFOG00015012271.2"/>
</dbReference>
<evidence type="ECO:0000256" key="12">
    <source>
        <dbReference type="SAM" id="MobiDB-lite"/>
    </source>
</evidence>
<comment type="similarity">
    <text evidence="10">Belongs to the TRAFAC class myosin-kinesin ATPase superfamily. Kinesin family.</text>
</comment>
<name>A0A8C9WU28_SCLFO</name>
<feature type="coiled-coil region" evidence="11">
    <location>
        <begin position="934"/>
        <end position="1490"/>
    </location>
</feature>
<evidence type="ECO:0000256" key="8">
    <source>
        <dbReference type="ARBA" id="ARBA00023175"/>
    </source>
</evidence>